<dbReference type="GO" id="GO:0051660">
    <property type="term" value="P:establishment of centrosome localization"/>
    <property type="evidence" value="ECO:0007669"/>
    <property type="project" value="TreeGrafter"/>
</dbReference>
<dbReference type="PANTHER" id="PTHR16484">
    <property type="entry name" value="PARTITIONING DEFECTIVE 3 RELATED"/>
    <property type="match status" value="1"/>
</dbReference>
<feature type="region of interest" description="Disordered" evidence="1">
    <location>
        <begin position="97"/>
        <end position="176"/>
    </location>
</feature>
<dbReference type="GO" id="GO:0035091">
    <property type="term" value="F:phosphatidylinositol binding"/>
    <property type="evidence" value="ECO:0007669"/>
    <property type="project" value="TreeGrafter"/>
</dbReference>
<protein>
    <submittedName>
        <fullName evidence="3">Partitioning defective 3 homolog B-like</fullName>
    </submittedName>
</protein>
<dbReference type="GO" id="GO:0005938">
    <property type="term" value="C:cell cortex"/>
    <property type="evidence" value="ECO:0007669"/>
    <property type="project" value="TreeGrafter"/>
</dbReference>
<dbReference type="GO" id="GO:0005912">
    <property type="term" value="C:adherens junction"/>
    <property type="evidence" value="ECO:0007669"/>
    <property type="project" value="TreeGrafter"/>
</dbReference>
<dbReference type="GO" id="GO:0016324">
    <property type="term" value="C:apical plasma membrane"/>
    <property type="evidence" value="ECO:0007669"/>
    <property type="project" value="TreeGrafter"/>
</dbReference>
<gene>
    <name evidence="3" type="primary">LOC116490625</name>
</gene>
<feature type="compositionally biased region" description="Polar residues" evidence="1">
    <location>
        <begin position="121"/>
        <end position="130"/>
    </location>
</feature>
<name>A0A6J3D3G6_AYTFU</name>
<dbReference type="RefSeq" id="XP_032045896.1">
    <property type="nucleotide sequence ID" value="XM_032190005.1"/>
</dbReference>
<accession>A0A6J3D3G6</accession>
<dbReference type="PANTHER" id="PTHR16484:SF4">
    <property type="entry name" value="PARTITIONING DEFECTIVE 3 HOMOLOG B"/>
    <property type="match status" value="1"/>
</dbReference>
<dbReference type="GO" id="GO:0045197">
    <property type="term" value="P:establishment or maintenance of epithelial cell apical/basal polarity"/>
    <property type="evidence" value="ECO:0007669"/>
    <property type="project" value="TreeGrafter"/>
</dbReference>
<evidence type="ECO:0000256" key="1">
    <source>
        <dbReference type="SAM" id="MobiDB-lite"/>
    </source>
</evidence>
<dbReference type="Proteomes" id="UP000504639">
    <property type="component" value="Chromosome 6"/>
</dbReference>
<dbReference type="GO" id="GO:0000226">
    <property type="term" value="P:microtubule cytoskeleton organization"/>
    <property type="evidence" value="ECO:0007669"/>
    <property type="project" value="TreeGrafter"/>
</dbReference>
<dbReference type="GeneID" id="116490625"/>
<dbReference type="KEGG" id="aful:116490625"/>
<dbReference type="InParanoid" id="A0A6J3D3G6"/>
<dbReference type="GO" id="GO:0007155">
    <property type="term" value="P:cell adhesion"/>
    <property type="evidence" value="ECO:0007669"/>
    <property type="project" value="TreeGrafter"/>
</dbReference>
<dbReference type="GO" id="GO:0030010">
    <property type="term" value="P:establishment of cell polarity"/>
    <property type="evidence" value="ECO:0007669"/>
    <property type="project" value="TreeGrafter"/>
</dbReference>
<keyword evidence="2" id="KW-1185">Reference proteome</keyword>
<dbReference type="GO" id="GO:0043296">
    <property type="term" value="C:apical junction complex"/>
    <property type="evidence" value="ECO:0007669"/>
    <property type="project" value="TreeGrafter"/>
</dbReference>
<proteinExistence type="predicted"/>
<evidence type="ECO:0000313" key="2">
    <source>
        <dbReference type="Proteomes" id="UP000504639"/>
    </source>
</evidence>
<dbReference type="GO" id="GO:0008104">
    <property type="term" value="P:intracellular protein localization"/>
    <property type="evidence" value="ECO:0007669"/>
    <property type="project" value="TreeGrafter"/>
</dbReference>
<reference evidence="3" key="1">
    <citation type="submission" date="2025-08" db="UniProtKB">
        <authorList>
            <consortium name="RefSeq"/>
        </authorList>
    </citation>
    <scope>IDENTIFICATION</scope>
    <source>
        <tissue evidence="3">Lung</tissue>
    </source>
</reference>
<sequence length="194" mass="21872">MPINKERGSNIIHVKLYFAGNVLFLKNLLHVLIAQHQFQLEEKDSSSKDFGPTLGLKKSSSLESLQTAVAEVRKNELPFHRPRPHVVRGRGCNESFRAAIDKSYDGPEDTEEDGFSDKSSHSGQEAQNMESAPPGNPEIEDVETKAKKDKKSREKEKKKEKGYSLKKLKDDDPVMVGRKITTSLDLLYETYTVP</sequence>
<organism evidence="2 3">
    <name type="scientific">Aythya fuligula</name>
    <name type="common">Tufted duck</name>
    <name type="synonym">Anas fuligula</name>
    <dbReference type="NCBI Taxonomy" id="219594"/>
    <lineage>
        <taxon>Eukaryota</taxon>
        <taxon>Metazoa</taxon>
        <taxon>Chordata</taxon>
        <taxon>Craniata</taxon>
        <taxon>Vertebrata</taxon>
        <taxon>Euteleostomi</taxon>
        <taxon>Archelosauria</taxon>
        <taxon>Archosauria</taxon>
        <taxon>Dinosauria</taxon>
        <taxon>Saurischia</taxon>
        <taxon>Theropoda</taxon>
        <taxon>Coelurosauria</taxon>
        <taxon>Aves</taxon>
        <taxon>Neognathae</taxon>
        <taxon>Galloanserae</taxon>
        <taxon>Anseriformes</taxon>
        <taxon>Anatidae</taxon>
        <taxon>Aythyinae</taxon>
        <taxon>Aythya</taxon>
    </lineage>
</organism>
<dbReference type="InterPro" id="IPR052213">
    <property type="entry name" value="PAR3"/>
</dbReference>
<evidence type="ECO:0000313" key="3">
    <source>
        <dbReference type="RefSeq" id="XP_032045896.1"/>
    </source>
</evidence>
<feature type="compositionally biased region" description="Basic and acidic residues" evidence="1">
    <location>
        <begin position="142"/>
        <end position="172"/>
    </location>
</feature>
<dbReference type="AlphaFoldDB" id="A0A6J3D3G6"/>